<dbReference type="RefSeq" id="WP_078709825.1">
    <property type="nucleotide sequence ID" value="NZ_FUXL01000016.1"/>
</dbReference>
<dbReference type="InterPro" id="IPR041492">
    <property type="entry name" value="HAD_2"/>
</dbReference>
<organism evidence="1 2">
    <name type="scientific">Consotaella salsifontis</name>
    <dbReference type="NCBI Taxonomy" id="1365950"/>
    <lineage>
        <taxon>Bacteria</taxon>
        <taxon>Pseudomonadati</taxon>
        <taxon>Pseudomonadota</taxon>
        <taxon>Alphaproteobacteria</taxon>
        <taxon>Hyphomicrobiales</taxon>
        <taxon>Aurantimonadaceae</taxon>
        <taxon>Consotaella</taxon>
    </lineage>
</organism>
<dbReference type="Proteomes" id="UP000190135">
    <property type="component" value="Unassembled WGS sequence"/>
</dbReference>
<dbReference type="SFLD" id="SFLDS00003">
    <property type="entry name" value="Haloacid_Dehalogenase"/>
    <property type="match status" value="1"/>
</dbReference>
<dbReference type="PANTHER" id="PTHR43434">
    <property type="entry name" value="PHOSPHOGLYCOLATE PHOSPHATASE"/>
    <property type="match status" value="1"/>
</dbReference>
<dbReference type="Pfam" id="PF13419">
    <property type="entry name" value="HAD_2"/>
    <property type="match status" value="1"/>
</dbReference>
<proteinExistence type="predicted"/>
<dbReference type="Gene3D" id="1.10.150.240">
    <property type="entry name" value="Putative phosphatase, domain 2"/>
    <property type="match status" value="1"/>
</dbReference>
<sequence>MHLILFDCDGTLSDTCGTICETMRRAFVTAGLKPPSDAATMSIIGLSLVEAMEQLLPHGTAELYADLAKTYRETMWAMRDNGEVSDRLFPGIADLVADLAAREDVLLGIVTGKSRRGVEAILSSHGLRAHFLPIRTADDCPSKPHPAMVQECCAEVGVAPSSTVVVGDALFDMRMAVSAGARAVGVAWGVTPPAMLREAGADAVAGDTAELGFLLSQWIDGGHLDVCAREDVAPA</sequence>
<accession>A0A1T4SZ19</accession>
<dbReference type="InterPro" id="IPR006439">
    <property type="entry name" value="HAD-SF_hydro_IA"/>
</dbReference>
<dbReference type="InterPro" id="IPR023198">
    <property type="entry name" value="PGP-like_dom2"/>
</dbReference>
<dbReference type="InterPro" id="IPR036412">
    <property type="entry name" value="HAD-like_sf"/>
</dbReference>
<dbReference type="SFLD" id="SFLDG01129">
    <property type="entry name" value="C1.5:_HAD__Beta-PGM__Phosphata"/>
    <property type="match status" value="1"/>
</dbReference>
<dbReference type="EMBL" id="FUXL01000016">
    <property type="protein sequence ID" value="SKA33427.1"/>
    <property type="molecule type" value="Genomic_DNA"/>
</dbReference>
<dbReference type="STRING" id="1365950.SAMN05428963_11617"/>
<dbReference type="InterPro" id="IPR023214">
    <property type="entry name" value="HAD_sf"/>
</dbReference>
<protein>
    <submittedName>
        <fullName evidence="1">Phosphoglycolate phosphatase</fullName>
    </submittedName>
</protein>
<dbReference type="SUPFAM" id="SSF56784">
    <property type="entry name" value="HAD-like"/>
    <property type="match status" value="1"/>
</dbReference>
<dbReference type="GO" id="GO:0005829">
    <property type="term" value="C:cytosol"/>
    <property type="evidence" value="ECO:0007669"/>
    <property type="project" value="TreeGrafter"/>
</dbReference>
<dbReference type="GO" id="GO:0006281">
    <property type="term" value="P:DNA repair"/>
    <property type="evidence" value="ECO:0007669"/>
    <property type="project" value="TreeGrafter"/>
</dbReference>
<dbReference type="GO" id="GO:0008967">
    <property type="term" value="F:phosphoglycolate phosphatase activity"/>
    <property type="evidence" value="ECO:0007669"/>
    <property type="project" value="TreeGrafter"/>
</dbReference>
<dbReference type="InterPro" id="IPR050155">
    <property type="entry name" value="HAD-like_hydrolase_sf"/>
</dbReference>
<dbReference type="PANTHER" id="PTHR43434:SF24">
    <property type="entry name" value="HYDROLASE-RELATED"/>
    <property type="match status" value="1"/>
</dbReference>
<dbReference type="NCBIfam" id="TIGR01549">
    <property type="entry name" value="HAD-SF-IA-v1"/>
    <property type="match status" value="1"/>
</dbReference>
<dbReference type="AlphaFoldDB" id="A0A1T4SZ19"/>
<evidence type="ECO:0000313" key="2">
    <source>
        <dbReference type="Proteomes" id="UP000190135"/>
    </source>
</evidence>
<dbReference type="Gene3D" id="3.40.50.1000">
    <property type="entry name" value="HAD superfamily/HAD-like"/>
    <property type="match status" value="1"/>
</dbReference>
<gene>
    <name evidence="1" type="ORF">SAMN05428963_11617</name>
</gene>
<reference evidence="1 2" key="1">
    <citation type="submission" date="2017-02" db="EMBL/GenBank/DDBJ databases">
        <authorList>
            <person name="Peterson S.W."/>
        </authorList>
    </citation>
    <scope>NUCLEOTIDE SEQUENCE [LARGE SCALE GENOMIC DNA]</scope>
    <source>
        <strain evidence="1 2">USBA 369</strain>
    </source>
</reference>
<keyword evidence="2" id="KW-1185">Reference proteome</keyword>
<dbReference type="OrthoDB" id="9782449at2"/>
<evidence type="ECO:0000313" key="1">
    <source>
        <dbReference type="EMBL" id="SKA33427.1"/>
    </source>
</evidence>
<name>A0A1T4SZ19_9HYPH</name>